<reference evidence="1" key="1">
    <citation type="submission" date="2014-11" db="EMBL/GenBank/DDBJ databases">
        <authorList>
            <person name="Amaro Gonzalez C."/>
        </authorList>
    </citation>
    <scope>NUCLEOTIDE SEQUENCE</scope>
</reference>
<evidence type="ECO:0000313" key="1">
    <source>
        <dbReference type="EMBL" id="JAH77508.1"/>
    </source>
</evidence>
<accession>A0A0E9VJV0</accession>
<dbReference type="AlphaFoldDB" id="A0A0E9VJV0"/>
<reference evidence="1" key="2">
    <citation type="journal article" date="2015" name="Fish Shellfish Immunol.">
        <title>Early steps in the European eel (Anguilla anguilla)-Vibrio vulnificus interaction in the gills: Role of the RtxA13 toxin.</title>
        <authorList>
            <person name="Callol A."/>
            <person name="Pajuelo D."/>
            <person name="Ebbesson L."/>
            <person name="Teles M."/>
            <person name="MacKenzie S."/>
            <person name="Amaro C."/>
        </authorList>
    </citation>
    <scope>NUCLEOTIDE SEQUENCE</scope>
</reference>
<organism evidence="1">
    <name type="scientific">Anguilla anguilla</name>
    <name type="common">European freshwater eel</name>
    <name type="synonym">Muraena anguilla</name>
    <dbReference type="NCBI Taxonomy" id="7936"/>
    <lineage>
        <taxon>Eukaryota</taxon>
        <taxon>Metazoa</taxon>
        <taxon>Chordata</taxon>
        <taxon>Craniata</taxon>
        <taxon>Vertebrata</taxon>
        <taxon>Euteleostomi</taxon>
        <taxon>Actinopterygii</taxon>
        <taxon>Neopterygii</taxon>
        <taxon>Teleostei</taxon>
        <taxon>Anguilliformes</taxon>
        <taxon>Anguillidae</taxon>
        <taxon>Anguilla</taxon>
    </lineage>
</organism>
<proteinExistence type="predicted"/>
<protein>
    <submittedName>
        <fullName evidence="1">Uncharacterized protein</fullName>
    </submittedName>
</protein>
<dbReference type="EMBL" id="GBXM01031069">
    <property type="protein sequence ID" value="JAH77508.1"/>
    <property type="molecule type" value="Transcribed_RNA"/>
</dbReference>
<sequence length="32" mass="3726">MHKMSLWKTMLSMCLSPNTMVECPQALCIHLF</sequence>
<name>A0A0E9VJV0_ANGAN</name>